<dbReference type="InterPro" id="IPR039564">
    <property type="entry name" value="Peptidase_C39-like"/>
</dbReference>
<dbReference type="RefSeq" id="WP_056985767.1">
    <property type="nucleotide sequence ID" value="NZ_JQBQ01000046.1"/>
</dbReference>
<dbReference type="SUPFAM" id="SSF69360">
    <property type="entry name" value="Cell wall binding repeat"/>
    <property type="match status" value="1"/>
</dbReference>
<name>A0A0R2KNM9_LACAM</name>
<feature type="region of interest" description="Disordered" evidence="1">
    <location>
        <begin position="30"/>
        <end position="106"/>
    </location>
</feature>
<dbReference type="PANTHER" id="PTHR37806">
    <property type="entry name" value="LMO0724 PROTEIN"/>
    <property type="match status" value="1"/>
</dbReference>
<feature type="domain" description="Peptidase C39-like" evidence="3">
    <location>
        <begin position="191"/>
        <end position="319"/>
    </location>
</feature>
<evidence type="ECO:0000313" key="4">
    <source>
        <dbReference type="EMBL" id="KRN88298.1"/>
    </source>
</evidence>
<keyword evidence="2" id="KW-0732">Signal</keyword>
<feature type="compositionally biased region" description="Low complexity" evidence="1">
    <location>
        <begin position="33"/>
        <end position="61"/>
    </location>
</feature>
<dbReference type="Gene3D" id="3.90.70.10">
    <property type="entry name" value="Cysteine proteinases"/>
    <property type="match status" value="1"/>
</dbReference>
<sequence length="345" mass="38688">MKHKNLILLATLFSAGLMLTTSQNVSADTVAGSNETSVNNSSNSNTNNSNNNLNTKDPNSSSYTDSSQNKNENQNQTENKEPEKNESTTNKQLEAKTQPKPKARWVSQNGKRYYVVNNKPTKGLKKIDKDWYLFDKTGAMLTDVRKIPKQNNYGYFGQNGKRKFKNTKTSRAYYWINKSGNITGIKNYAKVICQRPEMPTGCEITAVTMMINFAGKNITKDQAAKIMPRSLNPNKGFIGSPYKKFPLGFWVAPNGVKPVVKHYLGTATNMTGCSIAAIRKKLIRSHLVVAWVGWFDGFSNHAIALTGYHGNTLYYNDPWTGTKRSMSVATFQRHWALDGHRALSY</sequence>
<evidence type="ECO:0000313" key="5">
    <source>
        <dbReference type="Proteomes" id="UP000051529"/>
    </source>
</evidence>
<reference evidence="4 5" key="1">
    <citation type="journal article" date="2015" name="Genome Announc.">
        <title>Expanding the biotechnology potential of lactobacilli through comparative genomics of 213 strains and associated genera.</title>
        <authorList>
            <person name="Sun Z."/>
            <person name="Harris H.M."/>
            <person name="McCann A."/>
            <person name="Guo C."/>
            <person name="Argimon S."/>
            <person name="Zhang W."/>
            <person name="Yang X."/>
            <person name="Jeffery I.B."/>
            <person name="Cooney J.C."/>
            <person name="Kagawa T.F."/>
            <person name="Liu W."/>
            <person name="Song Y."/>
            <person name="Salvetti E."/>
            <person name="Wrobel A."/>
            <person name="Rasinkangas P."/>
            <person name="Parkhill J."/>
            <person name="Rea M.C."/>
            <person name="O'Sullivan O."/>
            <person name="Ritari J."/>
            <person name="Douillard F.P."/>
            <person name="Paul Ross R."/>
            <person name="Yang R."/>
            <person name="Briner A.E."/>
            <person name="Felis G.E."/>
            <person name="de Vos W.M."/>
            <person name="Barrangou R."/>
            <person name="Klaenhammer T.R."/>
            <person name="Caufield P.W."/>
            <person name="Cui Y."/>
            <person name="Zhang H."/>
            <person name="O'Toole P.W."/>
        </authorList>
    </citation>
    <scope>NUCLEOTIDE SEQUENCE [LARGE SCALE GENOMIC DNA]</scope>
    <source>
        <strain evidence="4 5">DSM 16698</strain>
    </source>
</reference>
<feature type="compositionally biased region" description="Low complexity" evidence="1">
    <location>
        <begin position="68"/>
        <end position="77"/>
    </location>
</feature>
<dbReference type="EMBL" id="JQBQ01000046">
    <property type="protein sequence ID" value="KRN88298.1"/>
    <property type="molecule type" value="Genomic_DNA"/>
</dbReference>
<dbReference type="Gene3D" id="2.10.270.10">
    <property type="entry name" value="Cholin Binding"/>
    <property type="match status" value="1"/>
</dbReference>
<feature type="signal peptide" evidence="2">
    <location>
        <begin position="1"/>
        <end position="27"/>
    </location>
</feature>
<dbReference type="AlphaFoldDB" id="A0A0R2KNM9"/>
<proteinExistence type="predicted"/>
<gene>
    <name evidence="4" type="ORF">IV44_GL001335</name>
</gene>
<dbReference type="Pfam" id="PF13529">
    <property type="entry name" value="Peptidase_C39_2"/>
    <property type="match status" value="1"/>
</dbReference>
<organism evidence="4 5">
    <name type="scientific">Lactobacillus amylovorus subsp. animalium DSM 16698</name>
    <dbReference type="NCBI Taxonomy" id="695563"/>
    <lineage>
        <taxon>Bacteria</taxon>
        <taxon>Bacillati</taxon>
        <taxon>Bacillota</taxon>
        <taxon>Bacilli</taxon>
        <taxon>Lactobacillales</taxon>
        <taxon>Lactobacillaceae</taxon>
        <taxon>Lactobacillus</taxon>
        <taxon>Lactobacillus amylovorus subsp. animalium</taxon>
    </lineage>
</organism>
<evidence type="ECO:0000256" key="2">
    <source>
        <dbReference type="SAM" id="SignalP"/>
    </source>
</evidence>
<dbReference type="Proteomes" id="UP000051529">
    <property type="component" value="Unassembled WGS sequence"/>
</dbReference>
<dbReference type="PANTHER" id="PTHR37806:SF1">
    <property type="entry name" value="PEPTIDASE C39-LIKE DOMAIN-CONTAINING PROTEIN"/>
    <property type="match status" value="1"/>
</dbReference>
<feature type="chain" id="PRO_5006419586" description="Peptidase C39-like domain-containing protein" evidence="2">
    <location>
        <begin position="28"/>
        <end position="345"/>
    </location>
</feature>
<evidence type="ECO:0000256" key="1">
    <source>
        <dbReference type="SAM" id="MobiDB-lite"/>
    </source>
</evidence>
<protein>
    <recommendedName>
        <fullName evidence="3">Peptidase C39-like domain-containing protein</fullName>
    </recommendedName>
</protein>
<dbReference type="PATRIC" id="fig|695563.3.peg.1396"/>
<evidence type="ECO:0000259" key="3">
    <source>
        <dbReference type="Pfam" id="PF13529"/>
    </source>
</evidence>
<accession>A0A0R2KNM9</accession>
<comment type="caution">
    <text evidence="4">The sequence shown here is derived from an EMBL/GenBank/DDBJ whole genome shotgun (WGS) entry which is preliminary data.</text>
</comment>